<comment type="caution">
    <text evidence="8">The sequence shown here is derived from an EMBL/GenBank/DDBJ whole genome shotgun (WGS) entry which is preliminary data.</text>
</comment>
<accession>A0A0B4ENS2</accession>
<organism evidence="8 9">
    <name type="scientific">Metarhizium anisopliae (strain ARSEF 549)</name>
    <dbReference type="NCBI Taxonomy" id="3151832"/>
    <lineage>
        <taxon>Eukaryota</taxon>
        <taxon>Fungi</taxon>
        <taxon>Dikarya</taxon>
        <taxon>Ascomycota</taxon>
        <taxon>Pezizomycotina</taxon>
        <taxon>Sordariomycetes</taxon>
        <taxon>Hypocreomycetidae</taxon>
        <taxon>Hypocreales</taxon>
        <taxon>Clavicipitaceae</taxon>
        <taxon>Metarhizium</taxon>
    </lineage>
</organism>
<keyword evidence="5" id="KW-0560">Oxidoreductase</keyword>
<dbReference type="HOGENOM" id="CLU_009665_12_1_1"/>
<reference evidence="8 9" key="1">
    <citation type="journal article" date="2014" name="Proc. Natl. Acad. Sci. U.S.A.">
        <title>Trajectory and genomic determinants of fungal-pathogen speciation and host adaptation.</title>
        <authorList>
            <person name="Hu X."/>
            <person name="Xiao G."/>
            <person name="Zheng P."/>
            <person name="Shang Y."/>
            <person name="Su Y."/>
            <person name="Zhang X."/>
            <person name="Liu X."/>
            <person name="Zhan S."/>
            <person name="St Leger R.J."/>
            <person name="Wang C."/>
        </authorList>
    </citation>
    <scope>NUCLEOTIDE SEQUENCE [LARGE SCALE GENOMIC DNA]</scope>
    <source>
        <strain evidence="8 9">ARSEF 549</strain>
    </source>
</reference>
<evidence type="ECO:0000313" key="9">
    <source>
        <dbReference type="Proteomes" id="UP000031186"/>
    </source>
</evidence>
<evidence type="ECO:0000256" key="3">
    <source>
        <dbReference type="ARBA" id="ARBA00022630"/>
    </source>
</evidence>
<keyword evidence="3" id="KW-0285">Flavoprotein</keyword>
<protein>
    <submittedName>
        <fullName evidence="8">FAD-dependent monooxygenase</fullName>
    </submittedName>
</protein>
<keyword evidence="9" id="KW-1185">Reference proteome</keyword>
<dbReference type="GO" id="GO:0004497">
    <property type="term" value="F:monooxygenase activity"/>
    <property type="evidence" value="ECO:0007669"/>
    <property type="project" value="UniProtKB-KW"/>
</dbReference>
<gene>
    <name evidence="8" type="ORF">MAN_06876</name>
</gene>
<evidence type="ECO:0000256" key="5">
    <source>
        <dbReference type="ARBA" id="ARBA00023002"/>
    </source>
</evidence>
<feature type="domain" description="FAD-binding" evidence="7">
    <location>
        <begin position="6"/>
        <end position="343"/>
    </location>
</feature>
<evidence type="ECO:0000313" key="8">
    <source>
        <dbReference type="EMBL" id="KID63705.1"/>
    </source>
</evidence>
<evidence type="ECO:0000259" key="7">
    <source>
        <dbReference type="Pfam" id="PF01494"/>
    </source>
</evidence>
<evidence type="ECO:0000256" key="4">
    <source>
        <dbReference type="ARBA" id="ARBA00022827"/>
    </source>
</evidence>
<comment type="similarity">
    <text evidence="2">Belongs to the paxM FAD-dependent monooxygenase family.</text>
</comment>
<dbReference type="Pfam" id="PF01494">
    <property type="entry name" value="FAD_binding_3"/>
    <property type="match status" value="1"/>
</dbReference>
<keyword evidence="4" id="KW-0274">FAD</keyword>
<dbReference type="OrthoDB" id="2431938at2759"/>
<dbReference type="InterPro" id="IPR036188">
    <property type="entry name" value="FAD/NAD-bd_sf"/>
</dbReference>
<name>A0A0B4ENS2_METAF</name>
<dbReference type="PANTHER" id="PTHR47356">
    <property type="entry name" value="FAD-DEPENDENT MONOOXYGENASE ASQG-RELATED"/>
    <property type="match status" value="1"/>
</dbReference>
<evidence type="ECO:0000256" key="6">
    <source>
        <dbReference type="ARBA" id="ARBA00023033"/>
    </source>
</evidence>
<feature type="non-terminal residue" evidence="8">
    <location>
        <position position="1"/>
    </location>
</feature>
<dbReference type="GO" id="GO:0071949">
    <property type="term" value="F:FAD binding"/>
    <property type="evidence" value="ECO:0007669"/>
    <property type="project" value="InterPro"/>
</dbReference>
<evidence type="ECO:0000256" key="2">
    <source>
        <dbReference type="ARBA" id="ARBA00007992"/>
    </source>
</evidence>
<sequence>MAHEHYEIAIIGGGIAGLTLALLCERLGFSYILFEKRDSLEGDNGAGIGLQANALRILDQLGVAEKVDAEAGTLAETYRYDEDGNQIMRNSALGTSRKRVGYGFTIMERAAFRRILWESITRRECIMAPCLVTSVEENEDEVIVRTARGSYRVDLVVGADGVNSTLRRLVNASKPMAEYEQTNKESICQLKTDMSSPFTCTYGMSSATPGILPGDHFGTHRPNGGVLAFAGKAGTIFWFLFENQAANTQLPPRYSASDADKACQLLADIRVMPEATFGDVDKNAIFKFKIPLQEGVAPIWHTHRSVLVGDAACKISPASGMGACQAIEMCAVLMNELVRARREALSRREGRISRQLMRSALEKYHGIRRPVAVSMVAKAHLITQICLCTPGMPTAFGEQMRQLSEESFFSLAVENWKDSPTVEDLELTPRGRLCSEAIAKEMTQAVRERNKIQTK</sequence>
<dbReference type="SUPFAM" id="SSF51905">
    <property type="entry name" value="FAD/NAD(P)-binding domain"/>
    <property type="match status" value="1"/>
</dbReference>
<keyword evidence="6 8" id="KW-0503">Monooxygenase</keyword>
<dbReference type="AlphaFoldDB" id="A0A0B4ENS2"/>
<dbReference type="Proteomes" id="UP000031186">
    <property type="component" value="Unassembled WGS sequence"/>
</dbReference>
<dbReference type="Gene3D" id="3.50.50.60">
    <property type="entry name" value="FAD/NAD(P)-binding domain"/>
    <property type="match status" value="1"/>
</dbReference>
<evidence type="ECO:0000256" key="1">
    <source>
        <dbReference type="ARBA" id="ARBA00001974"/>
    </source>
</evidence>
<dbReference type="VEuPathDB" id="FungiDB:MAN_06876"/>
<dbReference type="EMBL" id="AZNF01000009">
    <property type="protein sequence ID" value="KID63705.1"/>
    <property type="molecule type" value="Genomic_DNA"/>
</dbReference>
<dbReference type="InterPro" id="IPR050562">
    <property type="entry name" value="FAD_mOase_fung"/>
</dbReference>
<comment type="cofactor">
    <cofactor evidence="1">
        <name>FAD</name>
        <dbReference type="ChEBI" id="CHEBI:57692"/>
    </cofactor>
</comment>
<dbReference type="InterPro" id="IPR002938">
    <property type="entry name" value="FAD-bd"/>
</dbReference>
<dbReference type="PRINTS" id="PR00420">
    <property type="entry name" value="RNGMNOXGNASE"/>
</dbReference>
<proteinExistence type="inferred from homology"/>
<dbReference type="PANTHER" id="PTHR47356:SF2">
    <property type="entry name" value="FAD-BINDING DOMAIN-CONTAINING PROTEIN-RELATED"/>
    <property type="match status" value="1"/>
</dbReference>